<dbReference type="Proteomes" id="UP000008207">
    <property type="component" value="Chromosome"/>
</dbReference>
<dbReference type="KEGG" id="mno:Mnod_4238"/>
<evidence type="ECO:0000313" key="2">
    <source>
        <dbReference type="EMBL" id="ACL59114.1"/>
    </source>
</evidence>
<evidence type="ECO:0000313" key="3">
    <source>
        <dbReference type="Proteomes" id="UP000008207"/>
    </source>
</evidence>
<accession>B8IA51</accession>
<feature type="transmembrane region" description="Helical" evidence="1">
    <location>
        <begin position="12"/>
        <end position="30"/>
    </location>
</feature>
<dbReference type="STRING" id="460265.Mnod_4238"/>
<keyword evidence="3" id="KW-1185">Reference proteome</keyword>
<dbReference type="AlphaFoldDB" id="B8IA51"/>
<evidence type="ECO:0000256" key="1">
    <source>
        <dbReference type="SAM" id="Phobius"/>
    </source>
</evidence>
<gene>
    <name evidence="2" type="ordered locus">Mnod_4238</name>
</gene>
<protein>
    <submittedName>
        <fullName evidence="2">Uncharacterized protein</fullName>
    </submittedName>
</protein>
<dbReference type="HOGENOM" id="CLU_3218525_0_0_5"/>
<proteinExistence type="predicted"/>
<name>B8IA51_METNO</name>
<organism evidence="2 3">
    <name type="scientific">Methylobacterium nodulans (strain LMG 21967 / CNCM I-2342 / ORS 2060)</name>
    <dbReference type="NCBI Taxonomy" id="460265"/>
    <lineage>
        <taxon>Bacteria</taxon>
        <taxon>Pseudomonadati</taxon>
        <taxon>Pseudomonadota</taxon>
        <taxon>Alphaproteobacteria</taxon>
        <taxon>Hyphomicrobiales</taxon>
        <taxon>Methylobacteriaceae</taxon>
        <taxon>Methylobacterium</taxon>
    </lineage>
</organism>
<dbReference type="EMBL" id="CP001349">
    <property type="protein sequence ID" value="ACL59114.1"/>
    <property type="molecule type" value="Genomic_DNA"/>
</dbReference>
<dbReference type="RefSeq" id="WP_015930763.1">
    <property type="nucleotide sequence ID" value="NC_011894.1"/>
</dbReference>
<sequence>MIWAVLSRSTDLLALIGLGTVIVLSVRVALRLSRLFARRSPPRA</sequence>
<keyword evidence="1" id="KW-1133">Transmembrane helix</keyword>
<keyword evidence="1" id="KW-0812">Transmembrane</keyword>
<reference evidence="2 3" key="1">
    <citation type="submission" date="2009-01" db="EMBL/GenBank/DDBJ databases">
        <title>Complete sequence of chromosome of Methylobacterium nodulans ORS 2060.</title>
        <authorList>
            <consortium name="US DOE Joint Genome Institute"/>
            <person name="Lucas S."/>
            <person name="Copeland A."/>
            <person name="Lapidus A."/>
            <person name="Glavina del Rio T."/>
            <person name="Dalin E."/>
            <person name="Tice H."/>
            <person name="Bruce D."/>
            <person name="Goodwin L."/>
            <person name="Pitluck S."/>
            <person name="Sims D."/>
            <person name="Brettin T."/>
            <person name="Detter J.C."/>
            <person name="Han C."/>
            <person name="Larimer F."/>
            <person name="Land M."/>
            <person name="Hauser L."/>
            <person name="Kyrpides N."/>
            <person name="Ivanova N."/>
            <person name="Marx C.J."/>
            <person name="Richardson P."/>
        </authorList>
    </citation>
    <scope>NUCLEOTIDE SEQUENCE [LARGE SCALE GENOMIC DNA]</scope>
    <source>
        <strain evidence="3">LMG 21967 / CNCM I-2342 / ORS 2060</strain>
    </source>
</reference>
<keyword evidence="1" id="KW-0472">Membrane</keyword>